<evidence type="ECO:0000313" key="2">
    <source>
        <dbReference type="Proteomes" id="UP000319296"/>
    </source>
</evidence>
<reference evidence="1 2" key="1">
    <citation type="journal article" date="2019" name="ISME J.">
        <title>Insights into ecological role of a new deltaproteobacterial order Candidatus Acidulodesulfobacterales by metagenomics and metatranscriptomics.</title>
        <authorList>
            <person name="Tan S."/>
            <person name="Liu J."/>
            <person name="Fang Y."/>
            <person name="Hedlund B.P."/>
            <person name="Lian Z.H."/>
            <person name="Huang L.Y."/>
            <person name="Li J.T."/>
            <person name="Huang L.N."/>
            <person name="Li W.J."/>
            <person name="Jiang H.C."/>
            <person name="Dong H.L."/>
            <person name="Shu W.S."/>
        </authorList>
    </citation>
    <scope>NUCLEOTIDE SEQUENCE [LARGE SCALE GENOMIC DNA]</scope>
    <source>
        <strain evidence="1">AP1</strain>
    </source>
</reference>
<dbReference type="InterPro" id="IPR052552">
    <property type="entry name" value="YeaO-like"/>
</dbReference>
<protein>
    <submittedName>
        <fullName evidence="1">DUF488 family protein</fullName>
    </submittedName>
</protein>
<evidence type="ECO:0000313" key="1">
    <source>
        <dbReference type="EMBL" id="RZD17734.1"/>
    </source>
</evidence>
<dbReference type="Pfam" id="PF22752">
    <property type="entry name" value="DUF488-N3i"/>
    <property type="match status" value="1"/>
</dbReference>
<dbReference type="AlphaFoldDB" id="A0A519BKE1"/>
<gene>
    <name evidence="1" type="ORF">EVG15_09675</name>
</gene>
<dbReference type="PANTHER" id="PTHR36849:SF1">
    <property type="entry name" value="CYTOPLASMIC PROTEIN"/>
    <property type="match status" value="1"/>
</dbReference>
<dbReference type="PANTHER" id="PTHR36849">
    <property type="entry name" value="CYTOPLASMIC PROTEIN-RELATED"/>
    <property type="match status" value="1"/>
</dbReference>
<name>A0A519BKE1_9DELT</name>
<sequence length="134" mass="15519">MRRINMINIKRVYEESSDEDGIRILIDRLWPRGISKEKAKINFWFKDIAPSNDLRKLYHTAAIDFNEFKKRYLIELSGYKYIHNATNEDESDNSLAQISAFVKSGGKNITLLYGLKDETNNNAAVLKDFILKAS</sequence>
<accession>A0A519BKE1</accession>
<proteinExistence type="predicted"/>
<dbReference type="EMBL" id="SGBB01000024">
    <property type="protein sequence ID" value="RZD17734.1"/>
    <property type="molecule type" value="Genomic_DNA"/>
</dbReference>
<comment type="caution">
    <text evidence="1">The sequence shown here is derived from an EMBL/GenBank/DDBJ whole genome shotgun (WGS) entry which is preliminary data.</text>
</comment>
<organism evidence="1 2">
    <name type="scientific">Candidatus Acididesulfobacter diazotrophicus</name>
    <dbReference type="NCBI Taxonomy" id="2597226"/>
    <lineage>
        <taxon>Bacteria</taxon>
        <taxon>Deltaproteobacteria</taxon>
        <taxon>Candidatus Acidulodesulfobacterales</taxon>
        <taxon>Candidatus Acididesulfobacter</taxon>
    </lineage>
</organism>
<dbReference type="Proteomes" id="UP000319296">
    <property type="component" value="Unassembled WGS sequence"/>
</dbReference>